<dbReference type="OrthoDB" id="9803333at2"/>
<dbReference type="EMBL" id="CP021434">
    <property type="protein sequence ID" value="ARU62496.1"/>
    <property type="molecule type" value="Genomic_DNA"/>
</dbReference>
<dbReference type="InterPro" id="IPR002347">
    <property type="entry name" value="SDR_fam"/>
</dbReference>
<dbReference type="CDD" id="cd05233">
    <property type="entry name" value="SDR_c"/>
    <property type="match status" value="1"/>
</dbReference>
<keyword evidence="4" id="KW-1185">Reference proteome</keyword>
<dbReference type="KEGG" id="tum:CBW65_17155"/>
<dbReference type="FunFam" id="3.40.50.720:FF:000084">
    <property type="entry name" value="Short-chain dehydrogenase reductase"/>
    <property type="match status" value="1"/>
</dbReference>
<dbReference type="SUPFAM" id="SSF51735">
    <property type="entry name" value="NAD(P)-binding Rossmann-fold domains"/>
    <property type="match status" value="1"/>
</dbReference>
<dbReference type="GO" id="GO:0016491">
    <property type="term" value="F:oxidoreductase activity"/>
    <property type="evidence" value="ECO:0007669"/>
    <property type="project" value="UniProtKB-KW"/>
</dbReference>
<dbReference type="PRINTS" id="PR00080">
    <property type="entry name" value="SDRFAMILY"/>
</dbReference>
<dbReference type="Proteomes" id="UP000195437">
    <property type="component" value="Chromosome"/>
</dbReference>
<evidence type="ECO:0000313" key="4">
    <source>
        <dbReference type="Proteomes" id="UP000195437"/>
    </source>
</evidence>
<sequence length="252" mass="26433">MRLADKIAIVTGAAQGIGAATARRFAQEGARVVLTDVLESGAGVAQEIRDGGGQAEFFRADISKAADVQALVAFTVERFGALNIICNVAGINIPGSVVDLEEEIWDRTFAVNVKSMFLTAKYGIPEMQKSGGGSIINTGSANSLVAEPLLSAYVASKGGILMLTKQMALDFAKDNIRVNCVCPGWVDTTINDAHHDLFGGRAVLETMIADVQPIGRVIRPEEIADVNLFLASDESSSMTGSAIVCDGGITAK</sequence>
<evidence type="ECO:0000313" key="3">
    <source>
        <dbReference type="EMBL" id="ARU62496.1"/>
    </source>
</evidence>
<evidence type="ECO:0000256" key="1">
    <source>
        <dbReference type="ARBA" id="ARBA00006484"/>
    </source>
</evidence>
<dbReference type="PANTHER" id="PTHR24321">
    <property type="entry name" value="DEHYDROGENASES, SHORT CHAIN"/>
    <property type="match status" value="1"/>
</dbReference>
<comment type="similarity">
    <text evidence="1">Belongs to the short-chain dehydrogenases/reductases (SDR) family.</text>
</comment>
<dbReference type="RefSeq" id="WP_087457854.1">
    <property type="nucleotide sequence ID" value="NZ_CP021434.1"/>
</dbReference>
<dbReference type="InterPro" id="IPR020904">
    <property type="entry name" value="Sc_DH/Rdtase_CS"/>
</dbReference>
<keyword evidence="2" id="KW-0560">Oxidoreductase</keyword>
<gene>
    <name evidence="3" type="ORF">CBW65_17155</name>
</gene>
<dbReference type="PRINTS" id="PR00081">
    <property type="entry name" value="GDHRDH"/>
</dbReference>
<proteinExistence type="inferred from homology"/>
<organism evidence="3 4">
    <name type="scientific">Tumebacillus avium</name>
    <dbReference type="NCBI Taxonomy" id="1903704"/>
    <lineage>
        <taxon>Bacteria</taxon>
        <taxon>Bacillati</taxon>
        <taxon>Bacillota</taxon>
        <taxon>Bacilli</taxon>
        <taxon>Bacillales</taxon>
        <taxon>Alicyclobacillaceae</taxon>
        <taxon>Tumebacillus</taxon>
    </lineage>
</organism>
<name>A0A1Y0IRN9_9BACL</name>
<dbReference type="GO" id="GO:0008206">
    <property type="term" value="P:bile acid metabolic process"/>
    <property type="evidence" value="ECO:0007669"/>
    <property type="project" value="UniProtKB-ARBA"/>
</dbReference>
<reference evidence="4" key="1">
    <citation type="submission" date="2017-05" db="EMBL/GenBank/DDBJ databases">
        <authorList>
            <person name="Sung H."/>
        </authorList>
    </citation>
    <scope>NUCLEOTIDE SEQUENCE [LARGE SCALE GENOMIC DNA]</scope>
    <source>
        <strain evidence="4">AR23208</strain>
    </source>
</reference>
<dbReference type="Gene3D" id="3.40.50.720">
    <property type="entry name" value="NAD(P)-binding Rossmann-like Domain"/>
    <property type="match status" value="1"/>
</dbReference>
<dbReference type="PANTHER" id="PTHR24321:SF15">
    <property type="entry name" value="OXIDOREDUCTASE UCPA"/>
    <property type="match status" value="1"/>
</dbReference>
<dbReference type="PROSITE" id="PS00061">
    <property type="entry name" value="ADH_SHORT"/>
    <property type="match status" value="1"/>
</dbReference>
<evidence type="ECO:0000256" key="2">
    <source>
        <dbReference type="ARBA" id="ARBA00023002"/>
    </source>
</evidence>
<dbReference type="Pfam" id="PF13561">
    <property type="entry name" value="adh_short_C2"/>
    <property type="match status" value="1"/>
</dbReference>
<dbReference type="InterPro" id="IPR036291">
    <property type="entry name" value="NAD(P)-bd_dom_sf"/>
</dbReference>
<protein>
    <submittedName>
        <fullName evidence="3">Short-chain dehydrogenase</fullName>
    </submittedName>
</protein>
<dbReference type="AlphaFoldDB" id="A0A1Y0IRN9"/>
<accession>A0A1Y0IRN9</accession>
<dbReference type="NCBIfam" id="NF005559">
    <property type="entry name" value="PRK07231.1"/>
    <property type="match status" value="1"/>
</dbReference>